<dbReference type="EMBL" id="AMZH03030717">
    <property type="protein sequence ID" value="RRT32783.1"/>
    <property type="molecule type" value="Genomic_DNA"/>
</dbReference>
<name>A0A426WZY1_ENSVE</name>
<proteinExistence type="predicted"/>
<feature type="non-terminal residue" evidence="2">
    <location>
        <position position="1"/>
    </location>
</feature>
<evidence type="ECO:0000313" key="3">
    <source>
        <dbReference type="Proteomes" id="UP000287651"/>
    </source>
</evidence>
<reference evidence="2 3" key="1">
    <citation type="journal article" date="2014" name="Agronomy (Basel)">
        <title>A Draft Genome Sequence for Ensete ventricosum, the Drought-Tolerant Tree Against Hunger.</title>
        <authorList>
            <person name="Harrison J."/>
            <person name="Moore K.A."/>
            <person name="Paszkiewicz K."/>
            <person name="Jones T."/>
            <person name="Grant M."/>
            <person name="Ambacheew D."/>
            <person name="Muzemil S."/>
            <person name="Studholme D.J."/>
        </authorList>
    </citation>
    <scope>NUCLEOTIDE SEQUENCE [LARGE SCALE GENOMIC DNA]</scope>
</reference>
<gene>
    <name evidence="2" type="ORF">B296_00048149</name>
</gene>
<dbReference type="Proteomes" id="UP000287651">
    <property type="component" value="Unassembled WGS sequence"/>
</dbReference>
<feature type="region of interest" description="Disordered" evidence="1">
    <location>
        <begin position="1"/>
        <end position="36"/>
    </location>
</feature>
<protein>
    <submittedName>
        <fullName evidence="2">Uncharacterized protein</fullName>
    </submittedName>
</protein>
<accession>A0A426WZY1</accession>
<evidence type="ECO:0000313" key="2">
    <source>
        <dbReference type="EMBL" id="RRT32783.1"/>
    </source>
</evidence>
<sequence length="92" mass="9745">SVASATLPTTDRALGRSRVSDSRIKRRPHAGLPRMVDRSRIKWQPHAEKAAEAATSHANGSSCIPTTVSQWPATRSRALAAAQAASTAEGKN</sequence>
<dbReference type="AlphaFoldDB" id="A0A426WZY1"/>
<comment type="caution">
    <text evidence="2">The sequence shown here is derived from an EMBL/GenBank/DDBJ whole genome shotgun (WGS) entry which is preliminary data.</text>
</comment>
<organism evidence="2 3">
    <name type="scientific">Ensete ventricosum</name>
    <name type="common">Abyssinian banana</name>
    <name type="synonym">Musa ensete</name>
    <dbReference type="NCBI Taxonomy" id="4639"/>
    <lineage>
        <taxon>Eukaryota</taxon>
        <taxon>Viridiplantae</taxon>
        <taxon>Streptophyta</taxon>
        <taxon>Embryophyta</taxon>
        <taxon>Tracheophyta</taxon>
        <taxon>Spermatophyta</taxon>
        <taxon>Magnoliopsida</taxon>
        <taxon>Liliopsida</taxon>
        <taxon>Zingiberales</taxon>
        <taxon>Musaceae</taxon>
        <taxon>Ensete</taxon>
    </lineage>
</organism>
<evidence type="ECO:0000256" key="1">
    <source>
        <dbReference type="SAM" id="MobiDB-lite"/>
    </source>
</evidence>